<evidence type="ECO:0000256" key="6">
    <source>
        <dbReference type="ARBA" id="ARBA00022857"/>
    </source>
</evidence>
<evidence type="ECO:0000259" key="15">
    <source>
        <dbReference type="Pfam" id="PF08638"/>
    </source>
</evidence>
<dbReference type="HAMAP" id="MF_00966">
    <property type="entry name" value="G6PD"/>
    <property type="match status" value="1"/>
</dbReference>
<evidence type="ECO:0000256" key="9">
    <source>
        <dbReference type="ARBA" id="ARBA00025382"/>
    </source>
</evidence>
<dbReference type="RefSeq" id="XP_018163821.1">
    <property type="nucleotide sequence ID" value="XM_018295459.1"/>
</dbReference>
<comment type="function">
    <text evidence="9">Catalyzes the rate-limiting step of the oxidative pentose-phosphate pathway, which represents a route for the dissimilation of carbohydrates besides glycolysis. The main function of this enzyme is to provide reducing power (NADPH) and pentose phosphates for fatty acid and nucleic acid synthesis.</text>
</comment>
<dbReference type="KEGG" id="chig:CH63R_00484"/>
<dbReference type="OrthoDB" id="205099at2759"/>
<feature type="region of interest" description="Disordered" evidence="12">
    <location>
        <begin position="541"/>
        <end position="599"/>
    </location>
</feature>
<feature type="compositionally biased region" description="Polar residues" evidence="12">
    <location>
        <begin position="1602"/>
        <end position="1636"/>
    </location>
</feature>
<dbReference type="InterPro" id="IPR001282">
    <property type="entry name" value="G6P_DH"/>
</dbReference>
<comment type="caution">
    <text evidence="16">The sequence shown here is derived from an EMBL/GenBank/DDBJ whole genome shotgun (WGS) entry which is preliminary data.</text>
</comment>
<evidence type="ECO:0000256" key="3">
    <source>
        <dbReference type="ARBA" id="ARBA00013019"/>
    </source>
</evidence>
<evidence type="ECO:0000259" key="13">
    <source>
        <dbReference type="Pfam" id="PF00479"/>
    </source>
</evidence>
<dbReference type="PROSITE" id="PS00069">
    <property type="entry name" value="G6P_DEHYDROGENASE"/>
    <property type="match status" value="1"/>
</dbReference>
<gene>
    <name evidence="16" type="ORF">CH63R_00484</name>
</gene>
<evidence type="ECO:0000256" key="10">
    <source>
        <dbReference type="ARBA" id="ARBA00048749"/>
    </source>
</evidence>
<evidence type="ECO:0000259" key="14">
    <source>
        <dbReference type="Pfam" id="PF02781"/>
    </source>
</evidence>
<dbReference type="EMBL" id="LTAN01000001">
    <property type="protein sequence ID" value="OBR15304.1"/>
    <property type="molecule type" value="Genomic_DNA"/>
</dbReference>
<comment type="pathway">
    <text evidence="1 11">Carbohydrate degradation; pentose phosphate pathway; D-ribulose 5-phosphate from D-glucose 6-phosphate (oxidative stage): step 1/3.</text>
</comment>
<keyword evidence="8 11" id="KW-0119">Carbohydrate metabolism</keyword>
<dbReference type="Pfam" id="PF00479">
    <property type="entry name" value="G6PD_N"/>
    <property type="match status" value="1"/>
</dbReference>
<dbReference type="GO" id="GO:0005829">
    <property type="term" value="C:cytosol"/>
    <property type="evidence" value="ECO:0007669"/>
    <property type="project" value="TreeGrafter"/>
</dbReference>
<comment type="catalytic activity">
    <reaction evidence="10 11">
        <text>D-glucose 6-phosphate + NADP(+) = 6-phospho-D-glucono-1,5-lactone + NADPH + H(+)</text>
        <dbReference type="Rhea" id="RHEA:15841"/>
        <dbReference type="ChEBI" id="CHEBI:15378"/>
        <dbReference type="ChEBI" id="CHEBI:57783"/>
        <dbReference type="ChEBI" id="CHEBI:57955"/>
        <dbReference type="ChEBI" id="CHEBI:58349"/>
        <dbReference type="ChEBI" id="CHEBI:61548"/>
        <dbReference type="EC" id="1.1.1.49"/>
    </reaction>
</comment>
<evidence type="ECO:0000256" key="2">
    <source>
        <dbReference type="ARBA" id="ARBA00009975"/>
    </source>
</evidence>
<organism evidence="16 17">
    <name type="scientific">Colletotrichum higginsianum (strain IMI 349063)</name>
    <name type="common">Crucifer anthracnose fungus</name>
    <dbReference type="NCBI Taxonomy" id="759273"/>
    <lineage>
        <taxon>Eukaryota</taxon>
        <taxon>Fungi</taxon>
        <taxon>Dikarya</taxon>
        <taxon>Ascomycota</taxon>
        <taxon>Pezizomycotina</taxon>
        <taxon>Sordariomycetes</taxon>
        <taxon>Hypocreomycetidae</taxon>
        <taxon>Glomerellales</taxon>
        <taxon>Glomerellaceae</taxon>
        <taxon>Colletotrichum</taxon>
        <taxon>Colletotrichum destructivum species complex</taxon>
    </lineage>
</organism>
<dbReference type="SUPFAM" id="SSF55347">
    <property type="entry name" value="Glyceraldehyde-3-phosphate dehydrogenase-like, C-terminal domain"/>
    <property type="match status" value="1"/>
</dbReference>
<dbReference type="InterPro" id="IPR022675">
    <property type="entry name" value="G6P_DH_C"/>
</dbReference>
<dbReference type="InterPro" id="IPR019796">
    <property type="entry name" value="G6P_DH_AS"/>
</dbReference>
<comment type="similarity">
    <text evidence="2 11">Belongs to the glucose-6-phosphate dehydrogenase family.</text>
</comment>
<dbReference type="InterPro" id="IPR055122">
    <property type="entry name" value="Med14_N"/>
</dbReference>
<dbReference type="FunFam" id="3.30.360.10:FF:000015">
    <property type="entry name" value="Glucose-6-phosphate 1-dehydrogenase"/>
    <property type="match status" value="1"/>
</dbReference>
<keyword evidence="6 11" id="KW-0521">NADP</keyword>
<evidence type="ECO:0000256" key="12">
    <source>
        <dbReference type="SAM" id="MobiDB-lite"/>
    </source>
</evidence>
<keyword evidence="17" id="KW-1185">Reference proteome</keyword>
<dbReference type="Pfam" id="PF02781">
    <property type="entry name" value="G6PD_C"/>
    <property type="match status" value="1"/>
</dbReference>
<dbReference type="GO" id="GO:0006006">
    <property type="term" value="P:glucose metabolic process"/>
    <property type="evidence" value="ECO:0007669"/>
    <property type="project" value="UniProtKB-KW"/>
</dbReference>
<dbReference type="Pfam" id="PF26204">
    <property type="entry name" value="Med14_fung"/>
    <property type="match status" value="1"/>
</dbReference>
<dbReference type="GeneID" id="28859566"/>
<name>A0A1B7YTM6_COLHI</name>
<accession>A0A1B7YTM6</accession>
<sequence length="1644" mass="186383">MADLSSAAASMELKENTVIVVLGASGDLAKKKTYPALFGLYRNQFLPKDIKIVGYARTKMDHEEYIRRIRSYMKTPTKEIEQQLNDFCNLCTYVSGQYDKDDSFLNLTRHLEDLEQGKPETHRLFYMALPPSVFTIVSQHLKKCCYPTKGIARVVIEKPFGKDLASSRELQKSLEPDWKEDELYRIDHYLGKEMVKNILILRFGNSFFGSTWNRQNIDNVQISFKEPFGTEGRGGYFDEFGIIRDVMQNHLLQVLTLLAMERPISFASEDIRDEKVRVLRAMTAIEPKNVIIGQYGKSLDGSKPSYKEDDTVPKDSRCPTFCALVAYIKNERWDGVPFIMKAGKALNEQKTEIRIQFKDVTSGIFKDIPRNELVMRIQPNESVYVKMNSKLPGLSMQTVVTELDLTYRRRFSDLKIPEAYESLILDCLKGDHSNFVRDDELDASWRIFTPLLHYLDDNKEIIPMEYPYGEGSRGPAVLDDFTSSYGYKFSDAAGYQWPTTSAQAAPNKFCTLSRLRNTTFPIIEQPTIDPNRALTNHHRFEPDLKTNGVNGGKMEGQPSPNKGKAPADDAPATDDMANGASDAKGKQQPQMSTGLTLQQKPRMNDLPEEIVHITQGYIPLSMIVSRLAQRTHEDLEKTIMDMAAIKWAPPAVNGNTPNGTDIPDDMSEGNKRKKMLMLKFAQDAHSKWVKALVITDWSRNAEAVSKLIDIKAHIDSKRMLFDFCQDLLIDLKRSLISARLPNPDLKTALQVLTTGEASWIPEPGYIPPPPLTPEEQLKWIDDLNTMLSLRLNLDDYDKIPHQFKDYTIHSGRVTFKVKGEFEVDLTIADEDFTRQFWFIDFRFSFSPSSSKLSDTLVSYLELRVNEILGQDGLEGCYQFLHEFVLTHKINELRRQAIELSRSTWTGTLMVEPLNRALALQYWTARYGPNGPKSWVMVAVNSAKRTNGQTDPKHSSRLVARWYRDNKEVKDVFLPFDVDNLCAEDLLKTAVARHVEHILSSIHAKLLSYPRFVKRESSMTLKISRTEPMESCLGMQLGSRDNVTLIVQPVTGFAAIKPHTKYSLNGENRLNYGGKDPAEDGVICLENIRWGYVIEEFNRRGRSVGWKTCKSPIGSEEIKQIIRTREGFQTIFLQRQSLGQEWYVMVSLSLSGDEWWLLEINRNTPGRPIKFQTKLELTRGQPDLDDSFWSNLTLFVTGIIAQATDLEDLHQKEVKHLTKESTNYSLPQQVRLPSLILKLSQILRPSETSSAHDTSKDALYRSSNNSLSWAQDQIEVKFRGLLPQPSVTLDQHDNSLSAVEVLENIRLNTVVDAAVRVKDKAKFALLKGRIDRDVSFSPKKGEFIFRIRQSIGQPILETLTTHVNSIDRLVGFLEAMGKARGDVRCEKVSLKQVIFTYSDMIMPGESGSTQKPQRWRVSLDLAKSDIRMSLERGNPHLRVLDLLTTLVNTQNGLKALLVYMPLLLPILRTLDNIESKWEPLATTNQGRLEIFPRSVDWIALRYTLPSTNGQPRILVLEIRSKLRRSEVWWNFSRTIPGGPAPPDEGFNRVLKRIWESHGDGWRGLTTGAAAQPGPSTMELLTRLDDAVRAYAVTGDISEAPLTQEAQTQSSQTFSANQSFGTQPTSVSQGSNRSSGGSKQAPLVLD</sequence>
<keyword evidence="7 11" id="KW-0560">Oxidoreductase</keyword>
<protein>
    <recommendedName>
        <fullName evidence="4 11">Glucose-6-phosphate 1-dehydrogenase</fullName>
        <ecNumber evidence="3 11">1.1.1.49</ecNumber>
    </recommendedName>
</protein>
<dbReference type="FunFam" id="3.40.50.720:FF:000111">
    <property type="entry name" value="Glucose-6-phosphate 1-dehydrogenase"/>
    <property type="match status" value="1"/>
</dbReference>
<evidence type="ECO:0000256" key="1">
    <source>
        <dbReference type="ARBA" id="ARBA00004937"/>
    </source>
</evidence>
<dbReference type="Pfam" id="PF08638">
    <property type="entry name" value="Med14"/>
    <property type="match status" value="1"/>
</dbReference>
<evidence type="ECO:0000256" key="7">
    <source>
        <dbReference type="ARBA" id="ARBA00023002"/>
    </source>
</evidence>
<dbReference type="InterPro" id="IPR036291">
    <property type="entry name" value="NAD(P)-bd_dom_sf"/>
</dbReference>
<dbReference type="VEuPathDB" id="FungiDB:CH63R_00484"/>
<evidence type="ECO:0000256" key="11">
    <source>
        <dbReference type="RuleBase" id="RU362120"/>
    </source>
</evidence>
<reference evidence="17" key="1">
    <citation type="journal article" date="2017" name="BMC Genomics">
        <title>Gapless genome assembly of Colletotrichum higginsianum reveals chromosome structure and association of transposable elements with secondary metabolite gene clusters.</title>
        <authorList>
            <person name="Dallery J.-F."/>
            <person name="Lapalu N."/>
            <person name="Zampounis A."/>
            <person name="Pigne S."/>
            <person name="Luyten I."/>
            <person name="Amselem J."/>
            <person name="Wittenberg A.H.J."/>
            <person name="Zhou S."/>
            <person name="de Queiroz M.V."/>
            <person name="Robin G.P."/>
            <person name="Auger A."/>
            <person name="Hainaut M."/>
            <person name="Henrissat B."/>
            <person name="Kim K.-T."/>
            <person name="Lee Y.-H."/>
            <person name="Lespinet O."/>
            <person name="Schwartz D.C."/>
            <person name="Thon M.R."/>
            <person name="O'Connell R.J."/>
        </authorList>
    </citation>
    <scope>NUCLEOTIDE SEQUENCE [LARGE SCALE GENOMIC DNA]</scope>
    <source>
        <strain evidence="17">IMI 349063</strain>
    </source>
</reference>
<evidence type="ECO:0000256" key="4">
    <source>
        <dbReference type="ARBA" id="ARBA00020444"/>
    </source>
</evidence>
<feature type="compositionally biased region" description="Polar residues" evidence="12">
    <location>
        <begin position="587"/>
        <end position="599"/>
    </location>
</feature>
<evidence type="ECO:0000313" key="16">
    <source>
        <dbReference type="EMBL" id="OBR15304.1"/>
    </source>
</evidence>
<dbReference type="PANTHER" id="PTHR23429:SF0">
    <property type="entry name" value="GLUCOSE-6-PHOSPHATE 1-DEHYDROGENASE"/>
    <property type="match status" value="1"/>
</dbReference>
<evidence type="ECO:0000256" key="5">
    <source>
        <dbReference type="ARBA" id="ARBA00022526"/>
    </source>
</evidence>
<dbReference type="GO" id="GO:0050661">
    <property type="term" value="F:NADP binding"/>
    <property type="evidence" value="ECO:0007669"/>
    <property type="project" value="InterPro"/>
</dbReference>
<dbReference type="PRINTS" id="PR00079">
    <property type="entry name" value="G6PDHDRGNASE"/>
</dbReference>
<feature type="region of interest" description="Disordered" evidence="12">
    <location>
        <begin position="1600"/>
        <end position="1644"/>
    </location>
</feature>
<feature type="domain" description="Glucose-6-phosphate dehydrogenase C-terminal" evidence="14">
    <location>
        <begin position="199"/>
        <end position="489"/>
    </location>
</feature>
<dbReference type="Proteomes" id="UP000092177">
    <property type="component" value="Chromosome 1"/>
</dbReference>
<dbReference type="UniPathway" id="UPA00115">
    <property type="reaction ID" value="UER00408"/>
</dbReference>
<dbReference type="GO" id="GO:0004345">
    <property type="term" value="F:glucose-6-phosphate dehydrogenase activity"/>
    <property type="evidence" value="ECO:0007669"/>
    <property type="project" value="UniProtKB-EC"/>
</dbReference>
<dbReference type="Gene3D" id="3.40.50.720">
    <property type="entry name" value="NAD(P)-binding Rossmann-like Domain"/>
    <property type="match status" value="1"/>
</dbReference>
<dbReference type="InterPro" id="IPR022674">
    <property type="entry name" value="G6P_DH_NAD-bd"/>
</dbReference>
<dbReference type="SUPFAM" id="SSF51735">
    <property type="entry name" value="NAD(P)-binding Rossmann-fold domains"/>
    <property type="match status" value="1"/>
</dbReference>
<feature type="domain" description="Mediator complex subunit MED14 N-terminal" evidence="15">
    <location>
        <begin position="617"/>
        <end position="829"/>
    </location>
</feature>
<dbReference type="Gene3D" id="3.30.360.10">
    <property type="entry name" value="Dihydrodipicolinate Reductase, domain 2"/>
    <property type="match status" value="1"/>
</dbReference>
<dbReference type="NCBIfam" id="TIGR00871">
    <property type="entry name" value="zwf"/>
    <property type="match status" value="1"/>
</dbReference>
<dbReference type="GO" id="GO:0009051">
    <property type="term" value="P:pentose-phosphate shunt, oxidative branch"/>
    <property type="evidence" value="ECO:0007669"/>
    <property type="project" value="TreeGrafter"/>
</dbReference>
<evidence type="ECO:0000256" key="8">
    <source>
        <dbReference type="ARBA" id="ARBA00023277"/>
    </source>
</evidence>
<keyword evidence="5 11" id="KW-0313">Glucose metabolism</keyword>
<dbReference type="EC" id="1.1.1.49" evidence="3 11"/>
<proteinExistence type="inferred from homology"/>
<evidence type="ECO:0000313" key="17">
    <source>
        <dbReference type="Proteomes" id="UP000092177"/>
    </source>
</evidence>
<feature type="domain" description="Glucose-6-phosphate dehydrogenase NAD-binding" evidence="13">
    <location>
        <begin position="20"/>
        <end position="197"/>
    </location>
</feature>
<dbReference type="PANTHER" id="PTHR23429">
    <property type="entry name" value="GLUCOSE-6-PHOSPHATE 1-DEHYDROGENASE G6PD"/>
    <property type="match status" value="1"/>
</dbReference>